<dbReference type="AlphaFoldDB" id="A0A2N1NW67"/>
<feature type="transmembrane region" description="Helical" evidence="1">
    <location>
        <begin position="92"/>
        <end position="108"/>
    </location>
</feature>
<keyword evidence="1" id="KW-0472">Membrane</keyword>
<organism evidence="2 3">
    <name type="scientific">Rhizophagus irregularis</name>
    <dbReference type="NCBI Taxonomy" id="588596"/>
    <lineage>
        <taxon>Eukaryota</taxon>
        <taxon>Fungi</taxon>
        <taxon>Fungi incertae sedis</taxon>
        <taxon>Mucoromycota</taxon>
        <taxon>Glomeromycotina</taxon>
        <taxon>Glomeromycetes</taxon>
        <taxon>Glomerales</taxon>
        <taxon>Glomeraceae</taxon>
        <taxon>Rhizophagus</taxon>
    </lineage>
</organism>
<evidence type="ECO:0000256" key="1">
    <source>
        <dbReference type="SAM" id="Phobius"/>
    </source>
</evidence>
<gene>
    <name evidence="2" type="ORF">RhiirC2_706069</name>
</gene>
<comment type="caution">
    <text evidence="2">The sequence shown here is derived from an EMBL/GenBank/DDBJ whole genome shotgun (WGS) entry which is preliminary data.</text>
</comment>
<dbReference type="Proteomes" id="UP000233469">
    <property type="component" value="Unassembled WGS sequence"/>
</dbReference>
<dbReference type="EMBL" id="LLXL01000097">
    <property type="protein sequence ID" value="PKK78104.1"/>
    <property type="molecule type" value="Genomic_DNA"/>
</dbReference>
<keyword evidence="1" id="KW-1133">Transmembrane helix</keyword>
<reference evidence="2 3" key="1">
    <citation type="submission" date="2016-04" db="EMBL/GenBank/DDBJ databases">
        <title>Genome analyses suggest a sexual origin of heterokaryosis in a supposedly ancient asexual fungus.</title>
        <authorList>
            <person name="Ropars J."/>
            <person name="Sedzielewska K."/>
            <person name="Noel J."/>
            <person name="Charron P."/>
            <person name="Farinelli L."/>
            <person name="Marton T."/>
            <person name="Kruger M."/>
            <person name="Pelin A."/>
            <person name="Brachmann A."/>
            <person name="Corradi N."/>
        </authorList>
    </citation>
    <scope>NUCLEOTIDE SEQUENCE [LARGE SCALE GENOMIC DNA]</scope>
    <source>
        <strain evidence="2 3">C2</strain>
    </source>
</reference>
<accession>A0A2N1NW67</accession>
<feature type="transmembrane region" description="Helical" evidence="1">
    <location>
        <begin position="67"/>
        <end position="86"/>
    </location>
</feature>
<reference evidence="2 3" key="2">
    <citation type="submission" date="2017-10" db="EMBL/GenBank/DDBJ databases">
        <title>Extensive intraspecific genome diversity in a model arbuscular mycorrhizal fungus.</title>
        <authorList>
            <person name="Chen E.C.H."/>
            <person name="Morin E."/>
            <person name="Baudet D."/>
            <person name="Noel J."/>
            <person name="Ndikumana S."/>
            <person name="Charron P."/>
            <person name="St-Onge C."/>
            <person name="Giorgi J."/>
            <person name="Grigoriev I.V."/>
            <person name="Roux C."/>
            <person name="Martin F.M."/>
            <person name="Corradi N."/>
        </authorList>
    </citation>
    <scope>NUCLEOTIDE SEQUENCE [LARGE SCALE GENOMIC DNA]</scope>
    <source>
        <strain evidence="2 3">C2</strain>
    </source>
</reference>
<evidence type="ECO:0000313" key="2">
    <source>
        <dbReference type="EMBL" id="PKK78104.1"/>
    </source>
</evidence>
<name>A0A2N1NW67_9GLOM</name>
<sequence>MTSDDSDVNKILGHVTQLVNFIISRMLKMKYLIFIFFADFGFRLLEDYRISSRFRMLEMKVLASVKSWIWLQICLNGHWFTSLLWICRKGFGFFYLETLLMFFSTIFLG</sequence>
<keyword evidence="1" id="KW-0812">Transmembrane</keyword>
<proteinExistence type="predicted"/>
<evidence type="ECO:0000313" key="3">
    <source>
        <dbReference type="Proteomes" id="UP000233469"/>
    </source>
</evidence>
<protein>
    <submittedName>
        <fullName evidence="2">Uncharacterized protein</fullName>
    </submittedName>
</protein>